<reference evidence="2" key="2">
    <citation type="submission" date="2020-10" db="UniProtKB">
        <authorList>
            <consortium name="WormBaseParasite"/>
        </authorList>
    </citation>
    <scope>IDENTIFICATION</scope>
</reference>
<organism evidence="1 2">
    <name type="scientific">Panagrellus redivivus</name>
    <name type="common">Microworm</name>
    <dbReference type="NCBI Taxonomy" id="6233"/>
    <lineage>
        <taxon>Eukaryota</taxon>
        <taxon>Metazoa</taxon>
        <taxon>Ecdysozoa</taxon>
        <taxon>Nematoda</taxon>
        <taxon>Chromadorea</taxon>
        <taxon>Rhabditida</taxon>
        <taxon>Tylenchina</taxon>
        <taxon>Panagrolaimomorpha</taxon>
        <taxon>Panagrolaimoidea</taxon>
        <taxon>Panagrolaimidae</taxon>
        <taxon>Panagrellus</taxon>
    </lineage>
</organism>
<keyword evidence="1" id="KW-1185">Reference proteome</keyword>
<dbReference type="WBParaSite" id="Pan_g21837.t1">
    <property type="protein sequence ID" value="Pan_g21837.t1"/>
    <property type="gene ID" value="Pan_g21837"/>
</dbReference>
<evidence type="ECO:0000313" key="1">
    <source>
        <dbReference type="Proteomes" id="UP000492821"/>
    </source>
</evidence>
<proteinExistence type="predicted"/>
<protein>
    <submittedName>
        <fullName evidence="2">ABC transporter ATP-binding protein</fullName>
    </submittedName>
</protein>
<accession>A0A7E4VJW8</accession>
<name>A0A7E4VJW8_PANRE</name>
<evidence type="ECO:0000313" key="2">
    <source>
        <dbReference type="WBParaSite" id="Pan_g21837.t1"/>
    </source>
</evidence>
<sequence>MAPAPEFSSTYTLVPIPGMERVRKNFESIQESQGDISYGLERMEHIPLAVRFGLAERGYSVTRAAPMNHETLRKVYIGDVHGRDTQ</sequence>
<reference evidence="1" key="1">
    <citation type="journal article" date="2013" name="Genetics">
        <title>The draft genome and transcriptome of Panagrellus redivivus are shaped by the harsh demands of a free-living lifestyle.</title>
        <authorList>
            <person name="Srinivasan J."/>
            <person name="Dillman A.R."/>
            <person name="Macchietto M.G."/>
            <person name="Heikkinen L."/>
            <person name="Lakso M."/>
            <person name="Fracchia K.M."/>
            <person name="Antoshechkin I."/>
            <person name="Mortazavi A."/>
            <person name="Wong G."/>
            <person name="Sternberg P.W."/>
        </authorList>
    </citation>
    <scope>NUCLEOTIDE SEQUENCE [LARGE SCALE GENOMIC DNA]</scope>
    <source>
        <strain evidence="1">MT8872</strain>
    </source>
</reference>
<dbReference type="AlphaFoldDB" id="A0A7E4VJW8"/>
<dbReference type="Proteomes" id="UP000492821">
    <property type="component" value="Unassembled WGS sequence"/>
</dbReference>